<evidence type="ECO:0000256" key="1">
    <source>
        <dbReference type="ARBA" id="ARBA00022801"/>
    </source>
</evidence>
<dbReference type="PANTHER" id="PTHR48081">
    <property type="entry name" value="AB HYDROLASE SUPERFAMILY PROTEIN C4A8.06C"/>
    <property type="match status" value="1"/>
</dbReference>
<dbReference type="Pfam" id="PF07859">
    <property type="entry name" value="Abhydrolase_3"/>
    <property type="match status" value="1"/>
</dbReference>
<protein>
    <submittedName>
        <fullName evidence="4">Alpha/beta hydrolase</fullName>
    </submittedName>
</protein>
<evidence type="ECO:0000313" key="4">
    <source>
        <dbReference type="EMBL" id="WOX23635.1"/>
    </source>
</evidence>
<dbReference type="SUPFAM" id="SSF53474">
    <property type="entry name" value="alpha/beta-Hydrolases"/>
    <property type="match status" value="1"/>
</dbReference>
<organism evidence="4 5">
    <name type="scientific">Streptomyces solicathayae</name>
    <dbReference type="NCBI Taxonomy" id="3081768"/>
    <lineage>
        <taxon>Bacteria</taxon>
        <taxon>Bacillati</taxon>
        <taxon>Actinomycetota</taxon>
        <taxon>Actinomycetes</taxon>
        <taxon>Kitasatosporales</taxon>
        <taxon>Streptomycetaceae</taxon>
        <taxon>Streptomyces</taxon>
    </lineage>
</organism>
<dbReference type="RefSeq" id="WP_318105670.1">
    <property type="nucleotide sequence ID" value="NZ_CP137573.1"/>
</dbReference>
<accession>A0ABZ0LVV4</accession>
<sequence>MDVDGVRGEHGGARERSAYGPVPLDAELTAVRAARGERGVVTPENLADVQARDIAARPRPTAEELGDGGRFEVTELKAPGPPGAPDVTLVYGRPADAAGPLPVLYYMHGGGMVMGNAWSVLPRVLRDWTAPLGLAVLSVEYRLAPQTQYPAPLEDCYAGLTWAVEQSAELGLDPARILVGGKSAGAGLAAALALLTRDRGGPASIGQLLMSPMLDDRDERFSTRQMADVDTVDSTSKATFWQAYLGNRYGTDDVPPYAAAGRAGDLSVLPPAYIDVGSAENFRDDAVAYADALWRTGLDAELHVWPGAFHGYDSIAAKATISQDATEARTRWLRRILDR</sequence>
<keyword evidence="5" id="KW-1185">Reference proteome</keyword>
<reference evidence="4 5" key="1">
    <citation type="submission" date="2023-10" db="EMBL/GenBank/DDBJ databases">
        <title>The genome sequence of Streptomyces sp. HUAS YS2.</title>
        <authorList>
            <person name="Mo P."/>
        </authorList>
    </citation>
    <scope>NUCLEOTIDE SEQUENCE [LARGE SCALE GENOMIC DNA]</scope>
    <source>
        <strain evidence="4 5">HUAS YS2</strain>
    </source>
</reference>
<name>A0ABZ0LVV4_9ACTN</name>
<evidence type="ECO:0000313" key="5">
    <source>
        <dbReference type="Proteomes" id="UP001301731"/>
    </source>
</evidence>
<feature type="region of interest" description="Disordered" evidence="2">
    <location>
        <begin position="1"/>
        <end position="21"/>
    </location>
</feature>
<gene>
    <name evidence="4" type="ORF">R2D22_20505</name>
</gene>
<dbReference type="PANTHER" id="PTHR48081:SF8">
    <property type="entry name" value="ALPHA_BETA HYDROLASE FOLD-3 DOMAIN-CONTAINING PROTEIN-RELATED"/>
    <property type="match status" value="1"/>
</dbReference>
<feature type="compositionally biased region" description="Basic and acidic residues" evidence="2">
    <location>
        <begin position="1"/>
        <end position="17"/>
    </location>
</feature>
<evidence type="ECO:0000259" key="3">
    <source>
        <dbReference type="Pfam" id="PF07859"/>
    </source>
</evidence>
<feature type="domain" description="Alpha/beta hydrolase fold-3" evidence="3">
    <location>
        <begin position="105"/>
        <end position="312"/>
    </location>
</feature>
<dbReference type="InterPro" id="IPR029058">
    <property type="entry name" value="AB_hydrolase_fold"/>
</dbReference>
<dbReference type="Proteomes" id="UP001301731">
    <property type="component" value="Chromosome"/>
</dbReference>
<dbReference type="GO" id="GO:0016787">
    <property type="term" value="F:hydrolase activity"/>
    <property type="evidence" value="ECO:0007669"/>
    <property type="project" value="UniProtKB-KW"/>
</dbReference>
<dbReference type="Gene3D" id="3.40.50.1820">
    <property type="entry name" value="alpha/beta hydrolase"/>
    <property type="match status" value="1"/>
</dbReference>
<dbReference type="InterPro" id="IPR013094">
    <property type="entry name" value="AB_hydrolase_3"/>
</dbReference>
<keyword evidence="1 4" id="KW-0378">Hydrolase</keyword>
<evidence type="ECO:0000256" key="2">
    <source>
        <dbReference type="SAM" id="MobiDB-lite"/>
    </source>
</evidence>
<dbReference type="InterPro" id="IPR050300">
    <property type="entry name" value="GDXG_lipolytic_enzyme"/>
</dbReference>
<proteinExistence type="predicted"/>
<dbReference type="EMBL" id="CP137573">
    <property type="protein sequence ID" value="WOX23635.1"/>
    <property type="molecule type" value="Genomic_DNA"/>
</dbReference>